<comment type="cofactor">
    <cofactor evidence="1">
        <name>pyridoxal 5'-phosphate</name>
        <dbReference type="ChEBI" id="CHEBI:597326"/>
    </cofactor>
</comment>
<dbReference type="PROSITE" id="PS00168">
    <property type="entry name" value="TRP_SYNTHASE_BETA"/>
    <property type="match status" value="1"/>
</dbReference>
<proteinExistence type="predicted"/>
<dbReference type="GO" id="GO:0004834">
    <property type="term" value="F:tryptophan synthase activity"/>
    <property type="evidence" value="ECO:0007669"/>
    <property type="project" value="UniProtKB-EC"/>
</dbReference>
<comment type="caution">
    <text evidence="11">The sequence shown here is derived from an EMBL/GenBank/DDBJ whole genome shotgun (WGS) entry which is preliminary data.</text>
</comment>
<evidence type="ECO:0000313" key="11">
    <source>
        <dbReference type="EMBL" id="EQD35640.1"/>
    </source>
</evidence>
<dbReference type="InterPro" id="IPR023026">
    <property type="entry name" value="Trp_synth_beta/beta-like"/>
</dbReference>
<dbReference type="SUPFAM" id="SSF53686">
    <property type="entry name" value="Tryptophan synthase beta subunit-like PLP-dependent enzymes"/>
    <property type="match status" value="1"/>
</dbReference>
<evidence type="ECO:0000256" key="8">
    <source>
        <dbReference type="ARBA" id="ARBA00023239"/>
    </source>
</evidence>
<dbReference type="GO" id="GO:0052684">
    <property type="term" value="F:L-serine hydro-lyase (adding indole, L-tryptophan-forming) activity"/>
    <property type="evidence" value="ECO:0007669"/>
    <property type="project" value="TreeGrafter"/>
</dbReference>
<keyword evidence="7" id="KW-0057">Aromatic amino acid biosynthesis</keyword>
<evidence type="ECO:0000256" key="2">
    <source>
        <dbReference type="ARBA" id="ARBA00004733"/>
    </source>
</evidence>
<dbReference type="AlphaFoldDB" id="T1A1E9"/>
<feature type="domain" description="Tryptophan synthase beta chain-like PALP" evidence="10">
    <location>
        <begin position="8"/>
        <end position="209"/>
    </location>
</feature>
<keyword evidence="5" id="KW-0822">Tryptophan biosynthesis</keyword>
<dbReference type="InterPro" id="IPR006653">
    <property type="entry name" value="Trp_synth_b_CS"/>
</dbReference>
<evidence type="ECO:0000256" key="7">
    <source>
        <dbReference type="ARBA" id="ARBA00023141"/>
    </source>
</evidence>
<keyword evidence="8" id="KW-0456">Lyase</keyword>
<evidence type="ECO:0000256" key="1">
    <source>
        <dbReference type="ARBA" id="ARBA00001933"/>
    </source>
</evidence>
<dbReference type="PANTHER" id="PTHR48077:SF6">
    <property type="entry name" value="TRYPTOPHAN SYNTHASE"/>
    <property type="match status" value="1"/>
</dbReference>
<dbReference type="PANTHER" id="PTHR48077">
    <property type="entry name" value="TRYPTOPHAN SYNTHASE-RELATED"/>
    <property type="match status" value="1"/>
</dbReference>
<feature type="non-terminal residue" evidence="11">
    <location>
        <position position="215"/>
    </location>
</feature>
<reference evidence="11" key="2">
    <citation type="journal article" date="2014" name="ISME J.">
        <title>Microbial stratification in low pH oxic and suboxic macroscopic growths along an acid mine drainage.</title>
        <authorList>
            <person name="Mendez-Garcia C."/>
            <person name="Mesa V."/>
            <person name="Sprenger R.R."/>
            <person name="Richter M."/>
            <person name="Diez M.S."/>
            <person name="Solano J."/>
            <person name="Bargiela R."/>
            <person name="Golyshina O.V."/>
            <person name="Manteca A."/>
            <person name="Ramos J.L."/>
            <person name="Gallego J.R."/>
            <person name="Llorente I."/>
            <person name="Martins Dos Santos V.A."/>
            <person name="Jensen O.N."/>
            <person name="Pelaez A.I."/>
            <person name="Sanchez J."/>
            <person name="Ferrer M."/>
        </authorList>
    </citation>
    <scope>NUCLEOTIDE SEQUENCE</scope>
</reference>
<protein>
    <recommendedName>
        <fullName evidence="3">tryptophan synthase</fullName>
        <ecNumber evidence="3">4.2.1.20</ecNumber>
    </recommendedName>
</protein>
<evidence type="ECO:0000256" key="6">
    <source>
        <dbReference type="ARBA" id="ARBA00022898"/>
    </source>
</evidence>
<dbReference type="Pfam" id="PF00291">
    <property type="entry name" value="PALP"/>
    <property type="match status" value="1"/>
</dbReference>
<dbReference type="InterPro" id="IPR001926">
    <property type="entry name" value="TrpB-like_PALP"/>
</dbReference>
<evidence type="ECO:0000256" key="3">
    <source>
        <dbReference type="ARBA" id="ARBA00012043"/>
    </source>
</evidence>
<organism evidence="11">
    <name type="scientific">mine drainage metagenome</name>
    <dbReference type="NCBI Taxonomy" id="410659"/>
    <lineage>
        <taxon>unclassified sequences</taxon>
        <taxon>metagenomes</taxon>
        <taxon>ecological metagenomes</taxon>
    </lineage>
</organism>
<dbReference type="Gene3D" id="3.40.50.1100">
    <property type="match status" value="2"/>
</dbReference>
<keyword evidence="4" id="KW-0028">Amino-acid biosynthesis</keyword>
<evidence type="ECO:0000256" key="5">
    <source>
        <dbReference type="ARBA" id="ARBA00022822"/>
    </source>
</evidence>
<accession>T1A1E9</accession>
<evidence type="ECO:0000256" key="9">
    <source>
        <dbReference type="ARBA" id="ARBA00049047"/>
    </source>
</evidence>
<evidence type="ECO:0000256" key="4">
    <source>
        <dbReference type="ARBA" id="ARBA00022605"/>
    </source>
</evidence>
<evidence type="ECO:0000259" key="10">
    <source>
        <dbReference type="Pfam" id="PF00291"/>
    </source>
</evidence>
<comment type="pathway">
    <text evidence="2">Amino-acid biosynthesis; L-tryptophan biosynthesis; L-tryptophan from chorismate: step 5/5.</text>
</comment>
<reference evidence="11" key="1">
    <citation type="submission" date="2013-08" db="EMBL/GenBank/DDBJ databases">
        <authorList>
            <person name="Mendez C."/>
            <person name="Richter M."/>
            <person name="Ferrer M."/>
            <person name="Sanchez J."/>
        </authorList>
    </citation>
    <scope>NUCLEOTIDE SEQUENCE</scope>
</reference>
<dbReference type="EMBL" id="AUZY01011229">
    <property type="protein sequence ID" value="EQD35640.1"/>
    <property type="molecule type" value="Genomic_DNA"/>
</dbReference>
<keyword evidence="6" id="KW-0663">Pyridoxal phosphate</keyword>
<sequence>MELYVQIGRPTPLVRARNLEKKLGYPGKIFFKYEGATVTGSHKINTALPQAFYAANEGVEEVVTETGAGQWGTATALAASLNNMRSKVFMVSTSYKQKPLRKQIMEIYGANVVPSPSNETEFGRKILKENKDHPGSLGIAISEAVEYALEKGYKYMLGSVMNSVITHQSIIGLETQKQLELEGEEADVMIGCVGGGSNFSGFAFPFVSGKAEMIA</sequence>
<name>T1A1E9_9ZZZZ</name>
<dbReference type="InterPro" id="IPR036052">
    <property type="entry name" value="TrpB-like_PALP_sf"/>
</dbReference>
<comment type="catalytic activity">
    <reaction evidence="9">
        <text>(1S,2R)-1-C-(indol-3-yl)glycerol 3-phosphate + L-serine = D-glyceraldehyde 3-phosphate + L-tryptophan + H2O</text>
        <dbReference type="Rhea" id="RHEA:10532"/>
        <dbReference type="ChEBI" id="CHEBI:15377"/>
        <dbReference type="ChEBI" id="CHEBI:33384"/>
        <dbReference type="ChEBI" id="CHEBI:57912"/>
        <dbReference type="ChEBI" id="CHEBI:58866"/>
        <dbReference type="ChEBI" id="CHEBI:59776"/>
        <dbReference type="EC" id="4.2.1.20"/>
    </reaction>
</comment>
<dbReference type="GO" id="GO:0005737">
    <property type="term" value="C:cytoplasm"/>
    <property type="evidence" value="ECO:0007669"/>
    <property type="project" value="TreeGrafter"/>
</dbReference>
<dbReference type="EC" id="4.2.1.20" evidence="3"/>
<gene>
    <name evidence="11" type="ORF">B1B_16837</name>
</gene>